<dbReference type="PATRIC" id="fig|688269.3.peg.1781"/>
<dbReference type="PANTHER" id="PTHR43643">
    <property type="entry name" value="HISTIDINOL-PHOSPHATE AMINOTRANSFERASE 2"/>
    <property type="match status" value="1"/>
</dbReference>
<dbReference type="AlphaFoldDB" id="F7YVV3"/>
<evidence type="ECO:0000256" key="4">
    <source>
        <dbReference type="ARBA" id="ARBA00012748"/>
    </source>
</evidence>
<keyword evidence="7 13" id="KW-0808">Transferase</keyword>
<dbReference type="RefSeq" id="WP_013932983.1">
    <property type="nucleotide sequence ID" value="NC_015707.1"/>
</dbReference>
<gene>
    <name evidence="13" type="ORF">Theth_1731</name>
</gene>
<dbReference type="STRING" id="688269.Theth_1731"/>
<dbReference type="Pfam" id="PF00155">
    <property type="entry name" value="Aminotran_1_2"/>
    <property type="match status" value="1"/>
</dbReference>
<evidence type="ECO:0000259" key="12">
    <source>
        <dbReference type="Pfam" id="PF00155"/>
    </source>
</evidence>
<comment type="similarity">
    <text evidence="3">Belongs to the class-II pyridoxal-phosphate-dependent aminotransferase family. Histidinol-phosphate aminotransferase subfamily.</text>
</comment>
<keyword evidence="14" id="KW-1185">Reference proteome</keyword>
<dbReference type="InterPro" id="IPR015421">
    <property type="entry name" value="PyrdxlP-dep_Trfase_major"/>
</dbReference>
<dbReference type="InterPro" id="IPR001917">
    <property type="entry name" value="Aminotrans_II_pyridoxalP_BS"/>
</dbReference>
<comment type="catalytic activity">
    <reaction evidence="10">
        <text>L-histidinol phosphate + 2-oxoglutarate = 3-(imidazol-4-yl)-2-oxopropyl phosphate + L-glutamate</text>
        <dbReference type="Rhea" id="RHEA:23744"/>
        <dbReference type="ChEBI" id="CHEBI:16810"/>
        <dbReference type="ChEBI" id="CHEBI:29985"/>
        <dbReference type="ChEBI" id="CHEBI:57766"/>
        <dbReference type="ChEBI" id="CHEBI:57980"/>
        <dbReference type="EC" id="2.6.1.9"/>
    </reaction>
</comment>
<dbReference type="Gene3D" id="3.40.640.10">
    <property type="entry name" value="Type I PLP-dependent aspartate aminotransferase-like (Major domain)"/>
    <property type="match status" value="1"/>
</dbReference>
<evidence type="ECO:0000256" key="5">
    <source>
        <dbReference type="ARBA" id="ARBA00022576"/>
    </source>
</evidence>
<keyword evidence="5 13" id="KW-0032">Aminotransferase</keyword>
<name>F7YVV3_9THEM</name>
<evidence type="ECO:0000256" key="7">
    <source>
        <dbReference type="ARBA" id="ARBA00022679"/>
    </source>
</evidence>
<dbReference type="SUPFAM" id="SSF53383">
    <property type="entry name" value="PLP-dependent transferases"/>
    <property type="match status" value="1"/>
</dbReference>
<dbReference type="Proteomes" id="UP000006804">
    <property type="component" value="Chromosome"/>
</dbReference>
<dbReference type="EMBL" id="CP002351">
    <property type="protein sequence ID" value="AEH51775.1"/>
    <property type="molecule type" value="Genomic_DNA"/>
</dbReference>
<dbReference type="InterPro" id="IPR015424">
    <property type="entry name" value="PyrdxlP-dep_Trfase"/>
</dbReference>
<dbReference type="PANTHER" id="PTHR43643:SF6">
    <property type="entry name" value="HISTIDINOL-PHOSPHATE AMINOTRANSFERASE"/>
    <property type="match status" value="1"/>
</dbReference>
<dbReference type="KEGG" id="tta:Theth_1731"/>
<dbReference type="InterPro" id="IPR015422">
    <property type="entry name" value="PyrdxlP-dep_Trfase_small"/>
</dbReference>
<evidence type="ECO:0000313" key="13">
    <source>
        <dbReference type="EMBL" id="AEH51775.1"/>
    </source>
</evidence>
<evidence type="ECO:0000313" key="14">
    <source>
        <dbReference type="Proteomes" id="UP000006804"/>
    </source>
</evidence>
<dbReference type="GO" id="GO:0000105">
    <property type="term" value="P:L-histidine biosynthetic process"/>
    <property type="evidence" value="ECO:0007669"/>
    <property type="project" value="UniProtKB-KW"/>
</dbReference>
<dbReference type="EC" id="2.6.1.9" evidence="4"/>
<dbReference type="OrthoDB" id="9813612at2"/>
<keyword evidence="9" id="KW-0368">Histidine biosynthesis</keyword>
<feature type="domain" description="Aminotransferase class I/classII large" evidence="12">
    <location>
        <begin position="58"/>
        <end position="328"/>
    </location>
</feature>
<evidence type="ECO:0000256" key="1">
    <source>
        <dbReference type="ARBA" id="ARBA00001933"/>
    </source>
</evidence>
<dbReference type="eggNOG" id="COG0079">
    <property type="taxonomic scope" value="Bacteria"/>
</dbReference>
<keyword evidence="6" id="KW-0028">Amino-acid biosynthesis</keyword>
<dbReference type="InterPro" id="IPR004839">
    <property type="entry name" value="Aminotransferase_I/II_large"/>
</dbReference>
<evidence type="ECO:0000256" key="11">
    <source>
        <dbReference type="RuleBase" id="RU003693"/>
    </source>
</evidence>
<evidence type="ECO:0000256" key="2">
    <source>
        <dbReference type="ARBA" id="ARBA00005011"/>
    </source>
</evidence>
<keyword evidence="8 11" id="KW-0663">Pyridoxal phosphate</keyword>
<dbReference type="Gene3D" id="3.90.1150.10">
    <property type="entry name" value="Aspartate Aminotransferase, domain 1"/>
    <property type="match status" value="1"/>
</dbReference>
<comment type="cofactor">
    <cofactor evidence="1 11">
        <name>pyridoxal 5'-phosphate</name>
        <dbReference type="ChEBI" id="CHEBI:597326"/>
    </cofactor>
</comment>
<evidence type="ECO:0000256" key="9">
    <source>
        <dbReference type="ARBA" id="ARBA00023102"/>
    </source>
</evidence>
<reference evidence="13 14" key="1">
    <citation type="submission" date="2010-11" db="EMBL/GenBank/DDBJ databases">
        <title>The complete genome of Thermotoga thermarum DSM 5069.</title>
        <authorList>
            <consortium name="US DOE Joint Genome Institute (JGI-PGF)"/>
            <person name="Lucas S."/>
            <person name="Copeland A."/>
            <person name="Lapidus A."/>
            <person name="Bruce D."/>
            <person name="Goodwin L."/>
            <person name="Pitluck S."/>
            <person name="Kyrpides N."/>
            <person name="Mavromatis K."/>
            <person name="Ivanova N."/>
            <person name="Zeytun A."/>
            <person name="Brettin T."/>
            <person name="Detter J.C."/>
            <person name="Tapia R."/>
            <person name="Han C."/>
            <person name="Land M."/>
            <person name="Hauser L."/>
            <person name="Markowitz V."/>
            <person name="Cheng J.-F."/>
            <person name="Hugenholtz P."/>
            <person name="Woyke T."/>
            <person name="Wu D."/>
            <person name="Spring S."/>
            <person name="Schroeder M."/>
            <person name="Brambilla E."/>
            <person name="Klenk H.-P."/>
            <person name="Eisen J.A."/>
        </authorList>
    </citation>
    <scope>NUCLEOTIDE SEQUENCE [LARGE SCALE GENOMIC DNA]</scope>
    <source>
        <strain evidence="13 14">DSM 5069</strain>
    </source>
</reference>
<evidence type="ECO:0000256" key="3">
    <source>
        <dbReference type="ARBA" id="ARBA00007970"/>
    </source>
</evidence>
<dbReference type="PROSITE" id="PS00599">
    <property type="entry name" value="AA_TRANSFER_CLASS_2"/>
    <property type="match status" value="1"/>
</dbReference>
<dbReference type="InterPro" id="IPR050106">
    <property type="entry name" value="HistidinolP_aminotransfase"/>
</dbReference>
<protein>
    <recommendedName>
        <fullName evidence="4">histidinol-phosphate transaminase</fullName>
        <ecNumber evidence="4">2.6.1.9</ecNumber>
    </recommendedName>
</protein>
<dbReference type="GO" id="GO:0030170">
    <property type="term" value="F:pyridoxal phosphate binding"/>
    <property type="evidence" value="ECO:0007669"/>
    <property type="project" value="InterPro"/>
</dbReference>
<evidence type="ECO:0000256" key="10">
    <source>
        <dbReference type="ARBA" id="ARBA00047481"/>
    </source>
</evidence>
<organism evidence="13 14">
    <name type="scientific">Pseudothermotoga thermarum DSM 5069</name>
    <dbReference type="NCBI Taxonomy" id="688269"/>
    <lineage>
        <taxon>Bacteria</taxon>
        <taxon>Thermotogati</taxon>
        <taxon>Thermotogota</taxon>
        <taxon>Thermotogae</taxon>
        <taxon>Thermotogales</taxon>
        <taxon>Thermotogaceae</taxon>
        <taxon>Pseudothermotoga</taxon>
    </lineage>
</organism>
<dbReference type="GO" id="GO:0004400">
    <property type="term" value="F:histidinol-phosphate transaminase activity"/>
    <property type="evidence" value="ECO:0007669"/>
    <property type="project" value="UniProtKB-EC"/>
</dbReference>
<proteinExistence type="inferred from homology"/>
<evidence type="ECO:0000256" key="6">
    <source>
        <dbReference type="ARBA" id="ARBA00022605"/>
    </source>
</evidence>
<evidence type="ECO:0000256" key="8">
    <source>
        <dbReference type="ARBA" id="ARBA00022898"/>
    </source>
</evidence>
<dbReference type="CDD" id="cd00609">
    <property type="entry name" value="AAT_like"/>
    <property type="match status" value="1"/>
</dbReference>
<dbReference type="NCBIfam" id="NF006225">
    <property type="entry name" value="PRK08354.1"/>
    <property type="match status" value="1"/>
</dbReference>
<dbReference type="HOGENOM" id="CLU_017584_3_2_0"/>
<accession>F7YVV3</accession>
<sequence>MVIHGGIREKDFLDFSISVNPFVPEWFEDLSKLNEDLRRYTYIEWLEENFQNTFGNDTVIVAGAMEALHIIGWEFFKDSVVFIPVPNYYEYFRVASFSSFGIVKVPMVENCEYKVENFEKLLKLVEKYRKIGKRMCFITSNPNNPTGIFLDLSELLNTLVDKGVLCIIDEAFLDFVDEEKLRSFENNLKVSKQIIRLRTFTKSFGLPGVRVGYVKSAEYKNVFLSRRMPWAVGGTGYVFLEKLLANDWKDFLKRTKKYIKNEMKKFASFDFFKSDANYFMVKVKEIDKVLDFLRLHRISVRDARSFEIGDFIRIGIKDSQANDFLLEKLKEISNLLVMKEGG</sequence>
<comment type="pathway">
    <text evidence="2">Amino-acid biosynthesis; L-histidine biosynthesis; L-histidine from 5-phospho-alpha-D-ribose 1-diphosphate: step 7/9.</text>
</comment>